<organism evidence="7 8">
    <name type="scientific">Ruminococcus albus</name>
    <dbReference type="NCBI Taxonomy" id="1264"/>
    <lineage>
        <taxon>Bacteria</taxon>
        <taxon>Bacillati</taxon>
        <taxon>Bacillota</taxon>
        <taxon>Clostridia</taxon>
        <taxon>Eubacteriales</taxon>
        <taxon>Oscillospiraceae</taxon>
        <taxon>Ruminococcus</taxon>
    </lineage>
</organism>
<evidence type="ECO:0000256" key="5">
    <source>
        <dbReference type="ARBA" id="ARBA00023012"/>
    </source>
</evidence>
<name>A0A1H7M7Y6_RUMAL</name>
<dbReference type="InterPro" id="IPR003661">
    <property type="entry name" value="HisK_dim/P_dom"/>
</dbReference>
<sequence>MVWCLAAAIVVIILLSVKIYLLKKSAREIVDGFSDKLQKDTNTVIDITSRDKDMLFLADSINKQLKILRKEHLLYHQGNTELKTAITNISHDIRTPLTAIYGYLDMLQQTDDPEKQAKYITIMKERAELMKQLTEELFRYSVIVSDENEMRTESVNVGQVLEDSIMGYFAALNEKGIVPEVDLTEHTVIRELNKEYLARIFSNLLNNALKYSDGDLHIVLSGDGVITFSNTAKDLSSVDVEQLFDRFYTVEAAHHSTGLGLSIARTLVERMGGTITAEYINNKLIIRIVL</sequence>
<dbReference type="SMART" id="SM00387">
    <property type="entry name" value="HATPase_c"/>
    <property type="match status" value="1"/>
</dbReference>
<keyword evidence="3" id="KW-0597">Phosphoprotein</keyword>
<dbReference type="PROSITE" id="PS50109">
    <property type="entry name" value="HIS_KIN"/>
    <property type="match status" value="1"/>
</dbReference>
<dbReference type="InterPro" id="IPR036097">
    <property type="entry name" value="HisK_dim/P_sf"/>
</dbReference>
<dbReference type="Gene3D" id="3.30.565.10">
    <property type="entry name" value="Histidine kinase-like ATPase, C-terminal domain"/>
    <property type="match status" value="1"/>
</dbReference>
<comment type="catalytic activity">
    <reaction evidence="1">
        <text>ATP + protein L-histidine = ADP + protein N-phospho-L-histidine.</text>
        <dbReference type="EC" id="2.7.13.3"/>
    </reaction>
</comment>
<dbReference type="EC" id="2.7.13.3" evidence="2"/>
<dbReference type="Proteomes" id="UP000186015">
    <property type="component" value="Unassembled WGS sequence"/>
</dbReference>
<dbReference type="CDD" id="cd00082">
    <property type="entry name" value="HisKA"/>
    <property type="match status" value="1"/>
</dbReference>
<gene>
    <name evidence="7" type="ORF">SAMN05216469_1114</name>
</gene>
<evidence type="ECO:0000256" key="1">
    <source>
        <dbReference type="ARBA" id="ARBA00000085"/>
    </source>
</evidence>
<dbReference type="OrthoDB" id="335833at2"/>
<dbReference type="InterPro" id="IPR003594">
    <property type="entry name" value="HATPase_dom"/>
</dbReference>
<keyword evidence="4" id="KW-0418">Kinase</keyword>
<dbReference type="Pfam" id="PF02518">
    <property type="entry name" value="HATPase_c"/>
    <property type="match status" value="1"/>
</dbReference>
<dbReference type="SUPFAM" id="SSF47384">
    <property type="entry name" value="Homodimeric domain of signal transducing histidine kinase"/>
    <property type="match status" value="1"/>
</dbReference>
<keyword evidence="4" id="KW-0808">Transferase</keyword>
<accession>A0A1H7M7Y6</accession>
<dbReference type="GO" id="GO:0000155">
    <property type="term" value="F:phosphorelay sensor kinase activity"/>
    <property type="evidence" value="ECO:0007669"/>
    <property type="project" value="InterPro"/>
</dbReference>
<dbReference type="SMART" id="SM00388">
    <property type="entry name" value="HisKA"/>
    <property type="match status" value="1"/>
</dbReference>
<evidence type="ECO:0000259" key="6">
    <source>
        <dbReference type="PROSITE" id="PS50109"/>
    </source>
</evidence>
<evidence type="ECO:0000313" key="7">
    <source>
        <dbReference type="EMBL" id="SEL07199.1"/>
    </source>
</evidence>
<dbReference type="InterPro" id="IPR036890">
    <property type="entry name" value="HATPase_C_sf"/>
</dbReference>
<evidence type="ECO:0000256" key="3">
    <source>
        <dbReference type="ARBA" id="ARBA00022553"/>
    </source>
</evidence>
<dbReference type="InterPro" id="IPR004358">
    <property type="entry name" value="Sig_transdc_His_kin-like_C"/>
</dbReference>
<keyword evidence="5" id="KW-0902">Two-component regulatory system</keyword>
<dbReference type="PANTHER" id="PTHR43547:SF2">
    <property type="entry name" value="HYBRID SIGNAL TRANSDUCTION HISTIDINE KINASE C"/>
    <property type="match status" value="1"/>
</dbReference>
<evidence type="ECO:0000313" key="8">
    <source>
        <dbReference type="Proteomes" id="UP000186015"/>
    </source>
</evidence>
<dbReference type="EMBL" id="FOAT01000011">
    <property type="protein sequence ID" value="SEL07199.1"/>
    <property type="molecule type" value="Genomic_DNA"/>
</dbReference>
<dbReference type="Pfam" id="PF00512">
    <property type="entry name" value="HisKA"/>
    <property type="match status" value="1"/>
</dbReference>
<reference evidence="7 8" key="1">
    <citation type="submission" date="2016-10" db="EMBL/GenBank/DDBJ databases">
        <authorList>
            <person name="de Groot N.N."/>
        </authorList>
    </citation>
    <scope>NUCLEOTIDE SEQUENCE [LARGE SCALE GENOMIC DNA]</scope>
    <source>
        <strain evidence="7 8">KH2T6</strain>
    </source>
</reference>
<feature type="domain" description="Histidine kinase" evidence="6">
    <location>
        <begin position="88"/>
        <end position="290"/>
    </location>
</feature>
<dbReference type="PANTHER" id="PTHR43547">
    <property type="entry name" value="TWO-COMPONENT HISTIDINE KINASE"/>
    <property type="match status" value="1"/>
</dbReference>
<evidence type="ECO:0000256" key="4">
    <source>
        <dbReference type="ARBA" id="ARBA00022777"/>
    </source>
</evidence>
<evidence type="ECO:0000256" key="2">
    <source>
        <dbReference type="ARBA" id="ARBA00012438"/>
    </source>
</evidence>
<dbReference type="PRINTS" id="PR00344">
    <property type="entry name" value="BCTRLSENSOR"/>
</dbReference>
<dbReference type="Gene3D" id="1.10.287.130">
    <property type="match status" value="1"/>
</dbReference>
<protein>
    <recommendedName>
        <fullName evidence="2">histidine kinase</fullName>
        <ecNumber evidence="2">2.7.13.3</ecNumber>
    </recommendedName>
</protein>
<dbReference type="InterPro" id="IPR005467">
    <property type="entry name" value="His_kinase_dom"/>
</dbReference>
<dbReference type="AlphaFoldDB" id="A0A1H7M7Y6"/>
<dbReference type="RefSeq" id="WP_074834065.1">
    <property type="nucleotide sequence ID" value="NZ_FOAT01000011.1"/>
</dbReference>
<dbReference type="SUPFAM" id="SSF55874">
    <property type="entry name" value="ATPase domain of HSP90 chaperone/DNA topoisomerase II/histidine kinase"/>
    <property type="match status" value="1"/>
</dbReference>
<proteinExistence type="predicted"/>